<organism evidence="8 9">
    <name type="scientific">Thielaviopsis punctulata</name>
    <dbReference type="NCBI Taxonomy" id="72032"/>
    <lineage>
        <taxon>Eukaryota</taxon>
        <taxon>Fungi</taxon>
        <taxon>Dikarya</taxon>
        <taxon>Ascomycota</taxon>
        <taxon>Pezizomycotina</taxon>
        <taxon>Sordariomycetes</taxon>
        <taxon>Hypocreomycetidae</taxon>
        <taxon>Microascales</taxon>
        <taxon>Ceratocystidaceae</taxon>
        <taxon>Thielaviopsis</taxon>
    </lineage>
</organism>
<feature type="transmembrane region" description="Helical" evidence="6">
    <location>
        <begin position="513"/>
        <end position="536"/>
    </location>
</feature>
<keyword evidence="9" id="KW-1185">Reference proteome</keyword>
<feature type="transmembrane region" description="Helical" evidence="6">
    <location>
        <begin position="419"/>
        <end position="439"/>
    </location>
</feature>
<evidence type="ECO:0000256" key="2">
    <source>
        <dbReference type="ARBA" id="ARBA00022692"/>
    </source>
</evidence>
<dbReference type="InterPro" id="IPR011701">
    <property type="entry name" value="MFS"/>
</dbReference>
<evidence type="ECO:0000313" key="9">
    <source>
        <dbReference type="Proteomes" id="UP000033483"/>
    </source>
</evidence>
<feature type="compositionally biased region" description="Pro residues" evidence="5">
    <location>
        <begin position="7"/>
        <end position="16"/>
    </location>
</feature>
<evidence type="ECO:0000313" key="8">
    <source>
        <dbReference type="EMBL" id="KKA27952.1"/>
    </source>
</evidence>
<dbReference type="SUPFAM" id="SSF103473">
    <property type="entry name" value="MFS general substrate transporter"/>
    <property type="match status" value="1"/>
</dbReference>
<evidence type="ECO:0000256" key="3">
    <source>
        <dbReference type="ARBA" id="ARBA00022989"/>
    </source>
</evidence>
<keyword evidence="4 6" id="KW-0472">Membrane</keyword>
<dbReference type="GO" id="GO:0005886">
    <property type="term" value="C:plasma membrane"/>
    <property type="evidence" value="ECO:0007669"/>
    <property type="project" value="TreeGrafter"/>
</dbReference>
<feature type="region of interest" description="Disordered" evidence="5">
    <location>
        <begin position="1"/>
        <end position="77"/>
    </location>
</feature>
<feature type="transmembrane region" description="Helical" evidence="6">
    <location>
        <begin position="445"/>
        <end position="469"/>
    </location>
</feature>
<evidence type="ECO:0000256" key="4">
    <source>
        <dbReference type="ARBA" id="ARBA00023136"/>
    </source>
</evidence>
<feature type="compositionally biased region" description="Polar residues" evidence="5">
    <location>
        <begin position="20"/>
        <end position="29"/>
    </location>
</feature>
<sequence length="566" mass="61997">MSQDRTPPFPVSPPSPVHSIDNTISSASTIRAPPDMDSKPQNEKPICQSADSPRPRSDSLTTANESDSNDSDSTCSQDLHRYSTHASVAGHDAVAVVLEEATSHVEIPDSVYDRFTPQRKRVMVALLAFCSFLAPISSTSVLAASPEVAAEFNTTGTIINLSNAMYMLSMGLCPAVWGPFNTVYGRRPTLLICASLFFLCSIGTALAPNLPAFFFFRIASAFEGTAFILVGSACIGDIYRPTERGTALGWFLSGSLIGPAFGPFMGGIIVTFTSWRVIFWLQTGLAAIGLLGSIFIIPETIYHKKISDLEGYSRKRKARALWSMINPARVFELYRYPNLLLAGIAAASIIWNMYSLLTPIRYVLNPRFNLTSPMMGGLFYLAPGCGYLTGSFMGGRYADYTVRKWMEKRGGERIPEDRLRSAIPFMGIVIPVCILMYGWCVEKDIGGIPMAVIPLFFQGVAQLFCFPSINTYCLDVNQSRSAEVVAGNYLFRYVFAAGGSAVVLPAIEAIGVGWYTTISAGFLIVSVCGLMAVICWGKKWRDDIDNERRRKRTEARLELGNAKNLA</sequence>
<dbReference type="Proteomes" id="UP000033483">
    <property type="component" value="Unassembled WGS sequence"/>
</dbReference>
<comment type="subcellular location">
    <subcellularLocation>
        <location evidence="1">Membrane</location>
        <topology evidence="1">Multi-pass membrane protein</topology>
    </subcellularLocation>
</comment>
<reference evidence="8 9" key="1">
    <citation type="submission" date="2015-03" db="EMBL/GenBank/DDBJ databases">
        <authorList>
            <person name="Radwan O."/>
            <person name="Al-Naeli F.A."/>
            <person name="Rendon G.A."/>
            <person name="Fields C."/>
        </authorList>
    </citation>
    <scope>NUCLEOTIDE SEQUENCE [LARGE SCALE GENOMIC DNA]</scope>
    <source>
        <strain evidence="8">CR-DP1</strain>
    </source>
</reference>
<evidence type="ECO:0000256" key="6">
    <source>
        <dbReference type="SAM" id="Phobius"/>
    </source>
</evidence>
<dbReference type="InterPro" id="IPR036259">
    <property type="entry name" value="MFS_trans_sf"/>
</dbReference>
<dbReference type="InterPro" id="IPR020846">
    <property type="entry name" value="MFS_dom"/>
</dbReference>
<dbReference type="PROSITE" id="PS50850">
    <property type="entry name" value="MFS"/>
    <property type="match status" value="1"/>
</dbReference>
<dbReference type="PANTHER" id="PTHR23502:SF64">
    <property type="entry name" value="TRANSPORTER, PUTATIVE (AFU_ORTHOLOGUE AFUA_3G11760)-RELATED"/>
    <property type="match status" value="1"/>
</dbReference>
<feature type="compositionally biased region" description="Polar residues" evidence="5">
    <location>
        <begin position="58"/>
        <end position="77"/>
    </location>
</feature>
<gene>
    <name evidence="8" type="ORF">TD95_001195</name>
</gene>
<dbReference type="GO" id="GO:0022857">
    <property type="term" value="F:transmembrane transporter activity"/>
    <property type="evidence" value="ECO:0007669"/>
    <property type="project" value="InterPro"/>
</dbReference>
<evidence type="ECO:0000259" key="7">
    <source>
        <dbReference type="PROSITE" id="PS50850"/>
    </source>
</evidence>
<feature type="transmembrane region" description="Helical" evidence="6">
    <location>
        <begin position="157"/>
        <end position="177"/>
    </location>
</feature>
<dbReference type="Gene3D" id="1.20.1250.20">
    <property type="entry name" value="MFS general substrate transporter like domains"/>
    <property type="match status" value="1"/>
</dbReference>
<dbReference type="PANTHER" id="PTHR23502">
    <property type="entry name" value="MAJOR FACILITATOR SUPERFAMILY"/>
    <property type="match status" value="1"/>
</dbReference>
<feature type="domain" description="Major facilitator superfamily (MFS) profile" evidence="7">
    <location>
        <begin position="123"/>
        <end position="566"/>
    </location>
</feature>
<feature type="transmembrane region" description="Helical" evidence="6">
    <location>
        <begin position="214"/>
        <end position="235"/>
    </location>
</feature>
<evidence type="ECO:0000256" key="5">
    <source>
        <dbReference type="SAM" id="MobiDB-lite"/>
    </source>
</evidence>
<dbReference type="FunFam" id="1.20.1250.20:FF:000354">
    <property type="entry name" value="MFS general substrate transporter"/>
    <property type="match status" value="1"/>
</dbReference>
<name>A0A0F4ZBQ2_9PEZI</name>
<feature type="transmembrane region" description="Helical" evidence="6">
    <location>
        <begin position="377"/>
        <end position="398"/>
    </location>
</feature>
<evidence type="ECO:0000256" key="1">
    <source>
        <dbReference type="ARBA" id="ARBA00004141"/>
    </source>
</evidence>
<protein>
    <recommendedName>
        <fullName evidence="7">Major facilitator superfamily (MFS) profile domain-containing protein</fullName>
    </recommendedName>
</protein>
<feature type="transmembrane region" description="Helical" evidence="6">
    <location>
        <begin position="189"/>
        <end position="208"/>
    </location>
</feature>
<dbReference type="EMBL" id="LAEV01001486">
    <property type="protein sequence ID" value="KKA27952.1"/>
    <property type="molecule type" value="Genomic_DNA"/>
</dbReference>
<dbReference type="AlphaFoldDB" id="A0A0F4ZBQ2"/>
<proteinExistence type="predicted"/>
<comment type="caution">
    <text evidence="8">The sequence shown here is derived from an EMBL/GenBank/DDBJ whole genome shotgun (WGS) entry which is preliminary data.</text>
</comment>
<feature type="transmembrane region" description="Helical" evidence="6">
    <location>
        <begin position="278"/>
        <end position="297"/>
    </location>
</feature>
<feature type="transmembrane region" description="Helical" evidence="6">
    <location>
        <begin position="490"/>
        <end position="507"/>
    </location>
</feature>
<dbReference type="Pfam" id="PF07690">
    <property type="entry name" value="MFS_1"/>
    <property type="match status" value="1"/>
</dbReference>
<dbReference type="OrthoDB" id="3066029at2759"/>
<feature type="transmembrane region" description="Helical" evidence="6">
    <location>
        <begin position="122"/>
        <end position="145"/>
    </location>
</feature>
<feature type="transmembrane region" description="Helical" evidence="6">
    <location>
        <begin position="339"/>
        <end position="357"/>
    </location>
</feature>
<keyword evidence="3 6" id="KW-1133">Transmembrane helix</keyword>
<feature type="transmembrane region" description="Helical" evidence="6">
    <location>
        <begin position="247"/>
        <end position="272"/>
    </location>
</feature>
<accession>A0A0F4ZBQ2</accession>
<keyword evidence="2 6" id="KW-0812">Transmembrane</keyword>